<dbReference type="PANTHER" id="PTHR24256">
    <property type="entry name" value="TRYPTASE-RELATED"/>
    <property type="match status" value="1"/>
</dbReference>
<evidence type="ECO:0000313" key="7">
    <source>
        <dbReference type="Proteomes" id="UP001153620"/>
    </source>
</evidence>
<name>A0A9N9RY78_9DIPT</name>
<organism evidence="6 7">
    <name type="scientific">Chironomus riparius</name>
    <dbReference type="NCBI Taxonomy" id="315576"/>
    <lineage>
        <taxon>Eukaryota</taxon>
        <taxon>Metazoa</taxon>
        <taxon>Ecdysozoa</taxon>
        <taxon>Arthropoda</taxon>
        <taxon>Hexapoda</taxon>
        <taxon>Insecta</taxon>
        <taxon>Pterygota</taxon>
        <taxon>Neoptera</taxon>
        <taxon>Endopterygota</taxon>
        <taxon>Diptera</taxon>
        <taxon>Nematocera</taxon>
        <taxon>Chironomoidea</taxon>
        <taxon>Chironomidae</taxon>
        <taxon>Chironominae</taxon>
        <taxon>Chironomus</taxon>
    </lineage>
</organism>
<dbReference type="Pfam" id="PF00089">
    <property type="entry name" value="Trypsin"/>
    <property type="match status" value="1"/>
</dbReference>
<feature type="signal peptide" evidence="4">
    <location>
        <begin position="1"/>
        <end position="18"/>
    </location>
</feature>
<dbReference type="InterPro" id="IPR043504">
    <property type="entry name" value="Peptidase_S1_PA_chymotrypsin"/>
</dbReference>
<dbReference type="GO" id="GO:0004252">
    <property type="term" value="F:serine-type endopeptidase activity"/>
    <property type="evidence" value="ECO:0007669"/>
    <property type="project" value="InterPro"/>
</dbReference>
<dbReference type="OrthoDB" id="6380398at2759"/>
<dbReference type="SUPFAM" id="SSF49854">
    <property type="entry name" value="Spermadhesin, CUB domain"/>
    <property type="match status" value="1"/>
</dbReference>
<dbReference type="InterPro" id="IPR018114">
    <property type="entry name" value="TRYPSIN_HIS"/>
</dbReference>
<comment type="similarity">
    <text evidence="3">Belongs to the peptidase S1 family. CLIP subfamily.</text>
</comment>
<keyword evidence="7" id="KW-1185">Reference proteome</keyword>
<dbReference type="GO" id="GO:0006508">
    <property type="term" value="P:proteolysis"/>
    <property type="evidence" value="ECO:0007669"/>
    <property type="project" value="InterPro"/>
</dbReference>
<proteinExistence type="inferred from homology"/>
<dbReference type="CDD" id="cd00190">
    <property type="entry name" value="Tryp_SPc"/>
    <property type="match status" value="1"/>
</dbReference>
<protein>
    <recommendedName>
        <fullName evidence="5">Peptidase S1 domain-containing protein</fullName>
    </recommendedName>
</protein>
<evidence type="ECO:0000259" key="5">
    <source>
        <dbReference type="PROSITE" id="PS50240"/>
    </source>
</evidence>
<keyword evidence="2" id="KW-0325">Glycoprotein</keyword>
<sequence>MQNFLVLVLILSFWSVECQNFDSCDYYQFLEPGRVYQVGSLGFRYGRPSPINTNCRYAAEAPYGYKITASCRLAYLLPVPKCENFLKISPSGRTDLADGKTYCGWLGVISAASQSNRMTIQYLTGNRPMGSRFLCSMHLVPDNCECGKRNVGRIVGGNETLVNEFPLMAAIVQSGVGVWCGATIISNKAALTAAHCFDSNTNFTSMQLVVGEHNITGTRETRFTRSYGIRNVTIHESYDGTIISENDIALVFTKTNILYDYGVSPSCLPFRFENYSFSGDNVLGIGWGTTEFAGPKSNVLRKVQLEAVDEFICSGNLLCTTAQDKDLCQYDSGGPILYQNPNNSLLYNIGVISSGDGCGTSLYSTNVRVTAYIDWILEKTMPTVYCVK</sequence>
<dbReference type="PRINTS" id="PR00722">
    <property type="entry name" value="CHYMOTRYPSIN"/>
</dbReference>
<evidence type="ECO:0000313" key="6">
    <source>
        <dbReference type="EMBL" id="CAG9805075.1"/>
    </source>
</evidence>
<accession>A0A9N9RY78</accession>
<dbReference type="InterPro" id="IPR001314">
    <property type="entry name" value="Peptidase_S1A"/>
</dbReference>
<evidence type="ECO:0000256" key="3">
    <source>
        <dbReference type="ARBA" id="ARBA00024195"/>
    </source>
</evidence>
<dbReference type="InterPro" id="IPR035914">
    <property type="entry name" value="Sperma_CUB_dom_sf"/>
</dbReference>
<dbReference type="SUPFAM" id="SSF50494">
    <property type="entry name" value="Trypsin-like serine proteases"/>
    <property type="match status" value="1"/>
</dbReference>
<evidence type="ECO:0000256" key="1">
    <source>
        <dbReference type="ARBA" id="ARBA00023157"/>
    </source>
</evidence>
<dbReference type="Gene3D" id="2.40.10.10">
    <property type="entry name" value="Trypsin-like serine proteases"/>
    <property type="match status" value="1"/>
</dbReference>
<evidence type="ECO:0000256" key="4">
    <source>
        <dbReference type="SAM" id="SignalP"/>
    </source>
</evidence>
<feature type="chain" id="PRO_5040213574" description="Peptidase S1 domain-containing protein" evidence="4">
    <location>
        <begin position="19"/>
        <end position="388"/>
    </location>
</feature>
<keyword evidence="4" id="KW-0732">Signal</keyword>
<dbReference type="SMART" id="SM00020">
    <property type="entry name" value="Tryp_SPc"/>
    <property type="match status" value="1"/>
</dbReference>
<dbReference type="AlphaFoldDB" id="A0A9N9RY78"/>
<evidence type="ECO:0000256" key="2">
    <source>
        <dbReference type="ARBA" id="ARBA00023180"/>
    </source>
</evidence>
<dbReference type="Proteomes" id="UP001153620">
    <property type="component" value="Chromosome 2"/>
</dbReference>
<dbReference type="InterPro" id="IPR001254">
    <property type="entry name" value="Trypsin_dom"/>
</dbReference>
<keyword evidence="1" id="KW-1015">Disulfide bond</keyword>
<dbReference type="PROSITE" id="PS50240">
    <property type="entry name" value="TRYPSIN_DOM"/>
    <property type="match status" value="1"/>
</dbReference>
<gene>
    <name evidence="6" type="ORF">CHIRRI_LOCUS7952</name>
</gene>
<reference evidence="6" key="2">
    <citation type="submission" date="2022-10" db="EMBL/GenBank/DDBJ databases">
        <authorList>
            <consortium name="ENA_rothamsted_submissions"/>
            <consortium name="culmorum"/>
            <person name="King R."/>
        </authorList>
    </citation>
    <scope>NUCLEOTIDE SEQUENCE</scope>
</reference>
<dbReference type="InterPro" id="IPR051487">
    <property type="entry name" value="Ser/Thr_Proteases_Immune/Dev"/>
</dbReference>
<dbReference type="PROSITE" id="PS00134">
    <property type="entry name" value="TRYPSIN_HIS"/>
    <property type="match status" value="1"/>
</dbReference>
<feature type="domain" description="Peptidase S1" evidence="5">
    <location>
        <begin position="154"/>
        <end position="381"/>
    </location>
</feature>
<dbReference type="InterPro" id="IPR009003">
    <property type="entry name" value="Peptidase_S1_PA"/>
</dbReference>
<reference evidence="6" key="1">
    <citation type="submission" date="2022-01" db="EMBL/GenBank/DDBJ databases">
        <authorList>
            <person name="King R."/>
        </authorList>
    </citation>
    <scope>NUCLEOTIDE SEQUENCE</scope>
</reference>
<dbReference type="EMBL" id="OU895878">
    <property type="protein sequence ID" value="CAG9805075.1"/>
    <property type="molecule type" value="Genomic_DNA"/>
</dbReference>
<dbReference type="FunFam" id="2.40.10.10:FF:000068">
    <property type="entry name" value="transmembrane protease serine 2"/>
    <property type="match status" value="1"/>
</dbReference>